<dbReference type="GO" id="GO:0006108">
    <property type="term" value="P:malate metabolic process"/>
    <property type="evidence" value="ECO:0007669"/>
    <property type="project" value="TreeGrafter"/>
</dbReference>
<feature type="domain" description="Malic enzyme NAD-binding" evidence="1">
    <location>
        <begin position="9"/>
        <end position="70"/>
    </location>
</feature>
<protein>
    <recommendedName>
        <fullName evidence="1">Malic enzyme NAD-binding domain-containing protein</fullName>
    </recommendedName>
</protein>
<dbReference type="InterPro" id="IPR036291">
    <property type="entry name" value="NAD(P)-bd_dom_sf"/>
</dbReference>
<dbReference type="Gene3D" id="3.40.50.720">
    <property type="entry name" value="NAD(P)-binding Rossmann-like Domain"/>
    <property type="match status" value="1"/>
</dbReference>
<dbReference type="OrthoDB" id="1716201at2759"/>
<keyword evidence="3" id="KW-1185">Reference proteome</keyword>
<proteinExistence type="predicted"/>
<dbReference type="PANTHER" id="PTHR23406">
    <property type="entry name" value="MALIC ENZYME-RELATED"/>
    <property type="match status" value="1"/>
</dbReference>
<dbReference type="InterPro" id="IPR012302">
    <property type="entry name" value="Malic_NAD-bd"/>
</dbReference>
<dbReference type="PANTHER" id="PTHR23406:SF73">
    <property type="entry name" value="NAD-DEPENDENT MALIC ENZYME 2, MITOCHONDRIAL"/>
    <property type="match status" value="1"/>
</dbReference>
<accession>A0A843WPM4</accession>
<gene>
    <name evidence="2" type="ORF">Taro_041368</name>
</gene>
<dbReference type="GO" id="GO:0004471">
    <property type="term" value="F:malate dehydrogenase (decarboxylating) (NAD+) activity"/>
    <property type="evidence" value="ECO:0007669"/>
    <property type="project" value="TreeGrafter"/>
</dbReference>
<evidence type="ECO:0000259" key="1">
    <source>
        <dbReference type="Pfam" id="PF03949"/>
    </source>
</evidence>
<dbReference type="SUPFAM" id="SSF51735">
    <property type="entry name" value="NAD(P)-binding Rossmann-fold domains"/>
    <property type="match status" value="1"/>
</dbReference>
<organism evidence="2 3">
    <name type="scientific">Colocasia esculenta</name>
    <name type="common">Wild taro</name>
    <name type="synonym">Arum esculentum</name>
    <dbReference type="NCBI Taxonomy" id="4460"/>
    <lineage>
        <taxon>Eukaryota</taxon>
        <taxon>Viridiplantae</taxon>
        <taxon>Streptophyta</taxon>
        <taxon>Embryophyta</taxon>
        <taxon>Tracheophyta</taxon>
        <taxon>Spermatophyta</taxon>
        <taxon>Magnoliopsida</taxon>
        <taxon>Liliopsida</taxon>
        <taxon>Araceae</taxon>
        <taxon>Aroideae</taxon>
        <taxon>Colocasieae</taxon>
        <taxon>Colocasia</taxon>
    </lineage>
</organism>
<dbReference type="GO" id="GO:0051287">
    <property type="term" value="F:NAD binding"/>
    <property type="evidence" value="ECO:0007669"/>
    <property type="project" value="InterPro"/>
</dbReference>
<evidence type="ECO:0000313" key="3">
    <source>
        <dbReference type="Proteomes" id="UP000652761"/>
    </source>
</evidence>
<comment type="caution">
    <text evidence="2">The sequence shown here is derived from an EMBL/GenBank/DDBJ whole genome shotgun (WGS) entry which is preliminary data.</text>
</comment>
<dbReference type="Pfam" id="PF03949">
    <property type="entry name" value="Malic_M"/>
    <property type="match status" value="1"/>
</dbReference>
<reference evidence="2" key="1">
    <citation type="submission" date="2017-07" db="EMBL/GenBank/DDBJ databases">
        <title>Taro Niue Genome Assembly and Annotation.</title>
        <authorList>
            <person name="Atibalentja N."/>
            <person name="Keating K."/>
            <person name="Fields C.J."/>
        </authorList>
    </citation>
    <scope>NUCLEOTIDE SEQUENCE</scope>
    <source>
        <strain evidence="2">Niue_2</strain>
        <tissue evidence="2">Leaf</tissue>
    </source>
</reference>
<evidence type="ECO:0000313" key="2">
    <source>
        <dbReference type="EMBL" id="MQM08508.1"/>
    </source>
</evidence>
<dbReference type="Proteomes" id="UP000652761">
    <property type="component" value="Unassembled WGS sequence"/>
</dbReference>
<dbReference type="AlphaFoldDB" id="A0A843WPM4"/>
<sequence>MSRGQLGWIGLGALLSGARHISDGMLQEAAECLASYITDEEIEKSIIFPSISSIRHITTEVGAAVIRAAVAEKLAEGHGDVGPKELRSMSKEETVNYVGQNMWFPVYSPLVQEK</sequence>
<name>A0A843WPM4_COLES</name>
<dbReference type="EMBL" id="NMUH01004140">
    <property type="protein sequence ID" value="MQM08508.1"/>
    <property type="molecule type" value="Genomic_DNA"/>
</dbReference>
<dbReference type="GO" id="GO:0005739">
    <property type="term" value="C:mitochondrion"/>
    <property type="evidence" value="ECO:0007669"/>
    <property type="project" value="TreeGrafter"/>
</dbReference>